<keyword evidence="2" id="KW-1185">Reference proteome</keyword>
<evidence type="ECO:0000313" key="2">
    <source>
        <dbReference type="Proteomes" id="UP000033009"/>
    </source>
</evidence>
<dbReference type="Gene3D" id="2.60.120.620">
    <property type="entry name" value="q2cbj1_9rhob like domain"/>
    <property type="match status" value="1"/>
</dbReference>
<proteinExistence type="predicted"/>
<gene>
    <name evidence="1" type="ORF">Syn7803US120_25</name>
</gene>
<sequence>MIKIIDNFLNKDQYDELHNAMFSANFPWYYANSVMPEDRATCKTFDNYQWGHSFYREYAFHSQHAVILLPIIKKLDPAAIVRIKGLMLSRTEENVEHGMHEDNTFNTTNALYYLNTNNGYTRFANGKKVDSIANRMVVFSSGIKHTGATCTDQKVRCAINFNYYCK</sequence>
<organism evidence="1 2">
    <name type="scientific">Synechococcus phage ACG-2014i</name>
    <dbReference type="NCBI Taxonomy" id="1493513"/>
    <lineage>
        <taxon>Viruses</taxon>
        <taxon>Duplodnaviria</taxon>
        <taxon>Heunggongvirae</taxon>
        <taxon>Uroviricota</taxon>
        <taxon>Caudoviricetes</taxon>
        <taxon>Pantevenvirales</taxon>
        <taxon>Kyanoviridae</taxon>
        <taxon>Chalconvirus</taxon>
        <taxon>Chalconvirus acg2014i</taxon>
    </lineage>
</organism>
<reference evidence="1 2" key="1">
    <citation type="submission" date="2013-12" db="EMBL/GenBank/DDBJ databases">
        <title>Ecological redundancy of diverse viral populations within a natural community.</title>
        <authorList>
            <person name="Gregory A.C."/>
            <person name="LaButti K."/>
            <person name="Copeland A."/>
            <person name="Woyke T."/>
            <person name="Sullivan M.B."/>
        </authorList>
    </citation>
    <scope>NUCLEOTIDE SEQUENCE [LARGE SCALE GENOMIC DNA]</scope>
    <source>
        <strain evidence="1">Syn7803US120</strain>
    </source>
</reference>
<protein>
    <submittedName>
        <fullName evidence="1">DNA endonuclease V</fullName>
    </submittedName>
</protein>
<dbReference type="GeneID" id="24404872"/>
<keyword evidence="1" id="KW-0378">Hydrolase</keyword>
<name>A0A0E3FG68_9CAUD</name>
<dbReference type="Proteomes" id="UP000033009">
    <property type="component" value="Segment"/>
</dbReference>
<dbReference type="GO" id="GO:0004519">
    <property type="term" value="F:endonuclease activity"/>
    <property type="evidence" value="ECO:0007669"/>
    <property type="project" value="UniProtKB-KW"/>
</dbReference>
<keyword evidence="1" id="KW-0540">Nuclease</keyword>
<accession>A0A0E3FG68</accession>
<dbReference type="EMBL" id="KJ019082">
    <property type="protein sequence ID" value="AIX26746.1"/>
    <property type="molecule type" value="Genomic_DNA"/>
</dbReference>
<dbReference type="RefSeq" id="YP_009140814.1">
    <property type="nucleotide sequence ID" value="NC_027132.1"/>
</dbReference>
<evidence type="ECO:0000313" key="1">
    <source>
        <dbReference type="EMBL" id="AIX26746.1"/>
    </source>
</evidence>
<dbReference type="KEGG" id="vg:24404872"/>
<keyword evidence="1" id="KW-0255">Endonuclease</keyword>